<reference evidence="30" key="4">
    <citation type="submission" date="2025-08" db="UniProtKB">
        <authorList>
            <consortium name="Ensembl"/>
        </authorList>
    </citation>
    <scope>IDENTIFICATION</scope>
</reference>
<comment type="subcellular location">
    <subcellularLocation>
        <location evidence="3">Cell membrane</location>
        <topology evidence="3">Peripheral membrane protein</topology>
    </subcellularLocation>
    <subcellularLocation>
        <location evidence="5">Cytoplasm</location>
    </subcellularLocation>
    <subcellularLocation>
        <location evidence="4">Endosome membrane</location>
        <topology evidence="4">Peripheral membrane protein</topology>
    </subcellularLocation>
    <subcellularLocation>
        <location evidence="2">Nucleus</location>
    </subcellularLocation>
</comment>
<evidence type="ECO:0000256" key="23">
    <source>
        <dbReference type="ARBA" id="ARBA00076185"/>
    </source>
</evidence>
<evidence type="ECO:0000256" key="10">
    <source>
        <dbReference type="ARBA" id="ARBA00022553"/>
    </source>
</evidence>
<dbReference type="Pfam" id="PF00443">
    <property type="entry name" value="UCH"/>
    <property type="match status" value="1"/>
</dbReference>
<dbReference type="PROSITE" id="PS00972">
    <property type="entry name" value="USP_1"/>
    <property type="match status" value="1"/>
</dbReference>
<dbReference type="SUPFAM" id="SSF52821">
    <property type="entry name" value="Rhodanese/Cell cycle control phosphatase"/>
    <property type="match status" value="1"/>
</dbReference>
<evidence type="ECO:0000256" key="27">
    <source>
        <dbReference type="SAM" id="MobiDB-lite"/>
    </source>
</evidence>
<accession>A0A4W3K2D3</accession>
<evidence type="ECO:0000256" key="15">
    <source>
        <dbReference type="ARBA" id="ARBA00022807"/>
    </source>
</evidence>
<evidence type="ECO:0000256" key="2">
    <source>
        <dbReference type="ARBA" id="ARBA00004123"/>
    </source>
</evidence>
<dbReference type="InterPro" id="IPR018200">
    <property type="entry name" value="USP_CS"/>
</dbReference>
<dbReference type="SUPFAM" id="SSF54001">
    <property type="entry name" value="Cysteine proteinases"/>
    <property type="match status" value="1"/>
</dbReference>
<dbReference type="Gene3D" id="3.90.70.10">
    <property type="entry name" value="Cysteine proteinases"/>
    <property type="match status" value="1"/>
</dbReference>
<dbReference type="PANTHER" id="PTHR21646">
    <property type="entry name" value="UBIQUITIN CARBOXYL-TERMINAL HYDROLASE"/>
    <property type="match status" value="1"/>
</dbReference>
<comment type="subunit">
    <text evidence="21">Forms a ternary complex with RNF128 and OTUB1. Interacts (via C-terminal UCH catalytic domain) with OTUB1 isoform 1. Interacts with STAM2 (via SH3 domain). Interacts with DNAJB3, EGFR, EPS15, RASGRF1, RNF41, YWHAE, YWHAG and YWHAZ. Interacts with NBR1, RASGRF1, RNF41 and IST1. Associates with the ESCRT-0 complex and with microtubules. Interacts with BIRC6/bruce and KIF23/MKLP1.</text>
</comment>
<feature type="region of interest" description="Disordered" evidence="27">
    <location>
        <begin position="448"/>
        <end position="491"/>
    </location>
</feature>
<evidence type="ECO:0000256" key="13">
    <source>
        <dbReference type="ARBA" id="ARBA00022786"/>
    </source>
</evidence>
<reference evidence="30" key="5">
    <citation type="submission" date="2025-09" db="UniProtKB">
        <authorList>
            <consortium name="Ensembl"/>
        </authorList>
    </citation>
    <scope>IDENTIFICATION</scope>
</reference>
<keyword evidence="13" id="KW-0833">Ubl conjugation pathway</keyword>
<keyword evidence="15" id="KW-0788">Thiol protease</keyword>
<feature type="domain" description="USP" evidence="29">
    <location>
        <begin position="692"/>
        <end position="1024"/>
    </location>
</feature>
<reference evidence="31" key="1">
    <citation type="journal article" date="2006" name="Science">
        <title>Ancient noncoding elements conserved in the human genome.</title>
        <authorList>
            <person name="Venkatesh B."/>
            <person name="Kirkness E.F."/>
            <person name="Loh Y.H."/>
            <person name="Halpern A.L."/>
            <person name="Lee A.P."/>
            <person name="Johnson J."/>
            <person name="Dandona N."/>
            <person name="Viswanathan L.D."/>
            <person name="Tay A."/>
            <person name="Venter J.C."/>
            <person name="Strausberg R.L."/>
            <person name="Brenner S."/>
        </authorList>
    </citation>
    <scope>NUCLEOTIDE SEQUENCE [LARGE SCALE GENOMIC DNA]</scope>
</reference>
<evidence type="ECO:0000313" key="30">
    <source>
        <dbReference type="Ensembl" id="ENSCMIP00000045606.1"/>
    </source>
</evidence>
<dbReference type="GO" id="GO:0030496">
    <property type="term" value="C:midbody"/>
    <property type="evidence" value="ECO:0007669"/>
    <property type="project" value="UniProtKB-ARBA"/>
</dbReference>
<keyword evidence="8" id="KW-1003">Cell membrane</keyword>
<dbReference type="InterPro" id="IPR001763">
    <property type="entry name" value="Rhodanese-like_dom"/>
</dbReference>
<evidence type="ECO:0000313" key="31">
    <source>
        <dbReference type="Proteomes" id="UP000314986"/>
    </source>
</evidence>
<dbReference type="PROSITE" id="PS50235">
    <property type="entry name" value="USP_3"/>
    <property type="match status" value="1"/>
</dbReference>
<reference evidence="31" key="3">
    <citation type="journal article" date="2014" name="Nature">
        <title>Elephant shark genome provides unique insights into gnathostome evolution.</title>
        <authorList>
            <consortium name="International Elephant Shark Genome Sequencing Consortium"/>
            <person name="Venkatesh B."/>
            <person name="Lee A.P."/>
            <person name="Ravi V."/>
            <person name="Maurya A.K."/>
            <person name="Lian M.M."/>
            <person name="Swann J.B."/>
            <person name="Ohta Y."/>
            <person name="Flajnik M.F."/>
            <person name="Sutoh Y."/>
            <person name="Kasahara M."/>
            <person name="Hoon S."/>
            <person name="Gangu V."/>
            <person name="Roy S.W."/>
            <person name="Irimia M."/>
            <person name="Korzh V."/>
            <person name="Kondrychyn I."/>
            <person name="Lim Z.W."/>
            <person name="Tay B.H."/>
            <person name="Tohari S."/>
            <person name="Kong K.W."/>
            <person name="Ho S."/>
            <person name="Lorente-Galdos B."/>
            <person name="Quilez J."/>
            <person name="Marques-Bonet T."/>
            <person name="Raney B.J."/>
            <person name="Ingham P.W."/>
            <person name="Tay A."/>
            <person name="Hillier L.W."/>
            <person name="Minx P."/>
            <person name="Boehm T."/>
            <person name="Wilson R.K."/>
            <person name="Brenner S."/>
            <person name="Warren W.C."/>
        </authorList>
    </citation>
    <scope>NUCLEOTIDE SEQUENCE [LARGE SCALE GENOMIC DNA]</scope>
</reference>
<dbReference type="GO" id="GO:0005886">
    <property type="term" value="C:plasma membrane"/>
    <property type="evidence" value="ECO:0007669"/>
    <property type="project" value="UniProtKB-SubCell"/>
</dbReference>
<feature type="compositionally biased region" description="Basic and acidic residues" evidence="27">
    <location>
        <begin position="547"/>
        <end position="561"/>
    </location>
</feature>
<dbReference type="AlphaFoldDB" id="A0A4W3K2D3"/>
<dbReference type="InterPro" id="IPR028889">
    <property type="entry name" value="USP"/>
</dbReference>
<keyword evidence="18" id="KW-0472">Membrane</keyword>
<dbReference type="SUPFAM" id="SSF140856">
    <property type="entry name" value="USP8 N-terminal domain-like"/>
    <property type="match status" value="1"/>
</dbReference>
<evidence type="ECO:0000256" key="20">
    <source>
        <dbReference type="ARBA" id="ARBA00023306"/>
    </source>
</evidence>
<dbReference type="Gene3D" id="1.20.58.80">
    <property type="entry name" value="Phosphotransferase system, lactose/cellobiose-type IIA subunit"/>
    <property type="match status" value="1"/>
</dbReference>
<dbReference type="GO" id="GO:0004843">
    <property type="term" value="F:cysteine-type deubiquitinase activity"/>
    <property type="evidence" value="ECO:0007669"/>
    <property type="project" value="UniProtKB-EC"/>
</dbReference>
<dbReference type="Pfam" id="PF08969">
    <property type="entry name" value="USP8_dimer"/>
    <property type="match status" value="1"/>
</dbReference>
<keyword evidence="19" id="KW-0539">Nucleus</keyword>
<evidence type="ECO:0000256" key="3">
    <source>
        <dbReference type="ARBA" id="ARBA00004202"/>
    </source>
</evidence>
<dbReference type="GO" id="GO:0010008">
    <property type="term" value="C:endosome membrane"/>
    <property type="evidence" value="ECO:0007669"/>
    <property type="project" value="UniProtKB-SubCell"/>
</dbReference>
<evidence type="ECO:0000256" key="17">
    <source>
        <dbReference type="ARBA" id="ARBA00023036"/>
    </source>
</evidence>
<evidence type="ECO:0000256" key="6">
    <source>
        <dbReference type="ARBA" id="ARBA00009085"/>
    </source>
</evidence>
<evidence type="ECO:0000256" key="19">
    <source>
        <dbReference type="ARBA" id="ARBA00023242"/>
    </source>
</evidence>
<gene>
    <name evidence="30" type="primary">usp8</name>
</gene>
<dbReference type="Ensembl" id="ENSCMIT00000046259.1">
    <property type="protein sequence ID" value="ENSCMIP00000045606.1"/>
    <property type="gene ID" value="ENSCMIG00000018799.1"/>
</dbReference>
<dbReference type="FunFam" id="3.90.70.10:FF:000025">
    <property type="entry name" value="Putative ubiquitin carboxyl-terminal hydrolase 8"/>
    <property type="match status" value="1"/>
</dbReference>
<evidence type="ECO:0000256" key="8">
    <source>
        <dbReference type="ARBA" id="ARBA00022475"/>
    </source>
</evidence>
<dbReference type="InterPro" id="IPR001394">
    <property type="entry name" value="Peptidase_C19_UCH"/>
</dbReference>
<evidence type="ECO:0000256" key="24">
    <source>
        <dbReference type="ARBA" id="ARBA00077311"/>
    </source>
</evidence>
<dbReference type="GO" id="GO:0016579">
    <property type="term" value="P:protein deubiquitination"/>
    <property type="evidence" value="ECO:0007669"/>
    <property type="project" value="InterPro"/>
</dbReference>
<keyword evidence="10" id="KW-0597">Phosphoprotein</keyword>
<proteinExistence type="inferred from homology"/>
<feature type="region of interest" description="Disordered" evidence="27">
    <location>
        <begin position="607"/>
        <end position="631"/>
    </location>
</feature>
<evidence type="ECO:0000256" key="12">
    <source>
        <dbReference type="ARBA" id="ARBA00022753"/>
    </source>
</evidence>
<organism evidence="30 31">
    <name type="scientific">Callorhinchus milii</name>
    <name type="common">Ghost shark</name>
    <dbReference type="NCBI Taxonomy" id="7868"/>
    <lineage>
        <taxon>Eukaryota</taxon>
        <taxon>Metazoa</taxon>
        <taxon>Chordata</taxon>
        <taxon>Craniata</taxon>
        <taxon>Vertebrata</taxon>
        <taxon>Chondrichthyes</taxon>
        <taxon>Holocephali</taxon>
        <taxon>Chimaeriformes</taxon>
        <taxon>Callorhinchidae</taxon>
        <taxon>Callorhinchus</taxon>
    </lineage>
</organism>
<evidence type="ECO:0000256" key="9">
    <source>
        <dbReference type="ARBA" id="ARBA00022490"/>
    </source>
</evidence>
<keyword evidence="31" id="KW-1185">Reference proteome</keyword>
<feature type="compositionally biased region" description="Basic and acidic residues" evidence="27">
    <location>
        <begin position="507"/>
        <end position="540"/>
    </location>
</feature>
<dbReference type="GO" id="GO:0005829">
    <property type="term" value="C:cytosol"/>
    <property type="evidence" value="ECO:0007669"/>
    <property type="project" value="UniProtKB-ARBA"/>
</dbReference>
<evidence type="ECO:0000256" key="14">
    <source>
        <dbReference type="ARBA" id="ARBA00022801"/>
    </source>
</evidence>
<dbReference type="EC" id="3.4.19.12" evidence="7"/>
<feature type="region of interest" description="Disordered" evidence="27">
    <location>
        <begin position="506"/>
        <end position="561"/>
    </location>
</feature>
<evidence type="ECO:0000259" key="28">
    <source>
        <dbReference type="PROSITE" id="PS50206"/>
    </source>
</evidence>
<feature type="compositionally biased region" description="Polar residues" evidence="27">
    <location>
        <begin position="481"/>
        <end position="490"/>
    </location>
</feature>
<dbReference type="InterPro" id="IPR048498">
    <property type="entry name" value="WW_USP8"/>
</dbReference>
<evidence type="ECO:0000256" key="25">
    <source>
        <dbReference type="ARBA" id="ARBA00078426"/>
    </source>
</evidence>
<evidence type="ECO:0000256" key="7">
    <source>
        <dbReference type="ARBA" id="ARBA00012759"/>
    </source>
</evidence>
<dbReference type="InterPro" id="IPR015063">
    <property type="entry name" value="USP8_dimer"/>
</dbReference>
<dbReference type="FunFam" id="3.40.250.10:FF:000017">
    <property type="entry name" value="ubiquitin carboxyl-terminal hydrolase 8"/>
    <property type="match status" value="1"/>
</dbReference>
<dbReference type="FunFam" id="1.20.58.80:FF:000011">
    <property type="entry name" value="Ubiquitin carboxyl-terminal hydrolase 8"/>
    <property type="match status" value="1"/>
</dbReference>
<keyword evidence="9" id="KW-0963">Cytoplasm</keyword>
<dbReference type="InterPro" id="IPR050185">
    <property type="entry name" value="Ub_carboxyl-term_hydrolase"/>
</dbReference>
<dbReference type="GO" id="GO:0017124">
    <property type="term" value="F:SH3 domain binding"/>
    <property type="evidence" value="ECO:0007669"/>
    <property type="project" value="UniProtKB-KW"/>
</dbReference>
<evidence type="ECO:0000256" key="1">
    <source>
        <dbReference type="ARBA" id="ARBA00000707"/>
    </source>
</evidence>
<dbReference type="InterPro" id="IPR036873">
    <property type="entry name" value="Rhodanese-like_dom_sf"/>
</dbReference>
<keyword evidence="12" id="KW-0967">Endosome</keyword>
<evidence type="ECO:0000256" key="21">
    <source>
        <dbReference type="ARBA" id="ARBA00063318"/>
    </source>
</evidence>
<dbReference type="Pfam" id="PF20625">
    <property type="entry name" value="WW_USP8"/>
    <property type="match status" value="1"/>
</dbReference>
<dbReference type="GO" id="GO:0006508">
    <property type="term" value="P:proteolysis"/>
    <property type="evidence" value="ECO:0007669"/>
    <property type="project" value="UniProtKB-KW"/>
</dbReference>
<keyword evidence="14" id="KW-0378">Hydrolase</keyword>
<keyword evidence="17" id="KW-0729">SH3-binding</keyword>
<evidence type="ECO:0000256" key="18">
    <source>
        <dbReference type="ARBA" id="ARBA00023136"/>
    </source>
</evidence>
<evidence type="ECO:0000256" key="22">
    <source>
        <dbReference type="ARBA" id="ARBA00070641"/>
    </source>
</evidence>
<evidence type="ECO:0000256" key="11">
    <source>
        <dbReference type="ARBA" id="ARBA00022670"/>
    </source>
</evidence>
<dbReference type="Proteomes" id="UP000314986">
    <property type="component" value="Unassembled WGS sequence"/>
</dbReference>
<name>A0A4W3K2D3_CALMI</name>
<keyword evidence="16" id="KW-0832">Ubl conjugation</keyword>
<feature type="compositionally biased region" description="Basic and acidic residues" evidence="27">
    <location>
        <begin position="124"/>
        <end position="145"/>
    </location>
</feature>
<evidence type="ECO:0000256" key="5">
    <source>
        <dbReference type="ARBA" id="ARBA00004496"/>
    </source>
</evidence>
<comment type="catalytic activity">
    <reaction evidence="1">
        <text>Thiol-dependent hydrolysis of ester, thioester, amide, peptide and isopeptide bonds formed by the C-terminal Gly of ubiquitin (a 76-residue protein attached to proteins as an intracellular targeting signal).</text>
        <dbReference type="EC" id="3.4.19.12"/>
    </reaction>
</comment>
<comment type="similarity">
    <text evidence="6">Belongs to the peptidase C19 family.</text>
</comment>
<evidence type="ECO:0000256" key="16">
    <source>
        <dbReference type="ARBA" id="ARBA00022843"/>
    </source>
</evidence>
<keyword evidence="11" id="KW-0645">Protease</keyword>
<keyword evidence="20" id="KW-0131">Cell cycle</keyword>
<dbReference type="InterPro" id="IPR038765">
    <property type="entry name" value="Papain-like_cys_pep_sf"/>
</dbReference>
<dbReference type="PROSITE" id="PS50206">
    <property type="entry name" value="RHODANESE_3"/>
    <property type="match status" value="1"/>
</dbReference>
<evidence type="ECO:0000259" key="29">
    <source>
        <dbReference type="PROSITE" id="PS50235"/>
    </source>
</evidence>
<feature type="region of interest" description="Disordered" evidence="27">
    <location>
        <begin position="124"/>
        <end position="151"/>
    </location>
</feature>
<sequence>MPAVSSGAKSLYLSTSLADLNKKAEVKPEKGTTTKNYVHSACKIFKAAEECRLDRDEEKAFVLYMKYLSVYELIRKKSDFKQQQEYYTSLLGPASFRKAIEEAERLSDSLKLRYEEAEVRKKLEEKERLEEEKQKQQEEAKRKGTDNTTKALTKNSLKDLVHVKKGSLKVADLPPGAIRAENLFAMLQDETTGVIIMDVRTYKDYQESHIHMADQCCISVPEEAINPGITVNQIELKLPEESKAKWKNRQFIDYIVLLDWFSSINQVKLGTTLQSLKDALYKWDSQIILRSEPLILEGGYETWLLFYPMYTTNPKVIVPREEKPDTHLVSLNFSYPTLEESPPRPPPSSDLTERKVSQEIEACDEQDSQPEKVAKRVNVTETASVPNGVTRQGVSPAVQPTTLKAIPQVPSFFLSTQVEGLLSTEGSLYHGDFNVCLCFEQIDRSKKPSLKMPDRSQSNSDVGVDSLPAHNGPLIPDRSTKPSLETQNSLTDEERNLIHAEAALIGEKARREKEHRDREKLLQEERRQKERGQSRRENLKKTKPRSKAKDSLTRARSEEMGRTVPGLPHGWMKFLDLVTGTYRYYHSPTNSVHLYPPEMVQSITPPATPPTHKAKAPSLTDTEAPKLKRSYSSPDITQAIQDEQSKVATKLAPTINRETKPYNYSKAEISNPSASQIRNLNPVYGGLGRALTGLRNLGNTCYMNSILQCLSNTPSLAEYFIKNYYLQDINRANILGHKGEVAEEFGVVMKSLWSGQYKYISPREFRMRIVKINDRFAGSSHQDSQELLLFLMDGLHEDLNKADNRKRYKEENIDGLDDFQAAELAWQKHKLLNESIIVALFQGQFKSTVQCLTCYKKSRTFEAFMYLSLSLGTSNKCSLQDCVRMFSKEEKLTDDNRFHCSHCKTHRDATKKLEIWKLPPILLIHLKRFSFEGRWKQKLQTNVDFPLENLDLSPYVIGPKHNIKRYNLYSASNHYGGMEGGHYTAYCRNPLNQRWFKFDDHDVSDFSTSSVKSAAAYILFYSSLDQRTIDLAT</sequence>
<evidence type="ECO:0000256" key="4">
    <source>
        <dbReference type="ARBA" id="ARBA00004481"/>
    </source>
</evidence>
<dbReference type="PANTHER" id="PTHR21646:SF27">
    <property type="entry name" value="UBIQUITIN CARBOXYL-TERMINAL HYDROLASE 8"/>
    <property type="match status" value="1"/>
</dbReference>
<dbReference type="Gene3D" id="3.40.250.10">
    <property type="entry name" value="Rhodanese-like domain"/>
    <property type="match status" value="1"/>
</dbReference>
<dbReference type="GO" id="GO:0005634">
    <property type="term" value="C:nucleus"/>
    <property type="evidence" value="ECO:0007669"/>
    <property type="project" value="UniProtKB-SubCell"/>
</dbReference>
<feature type="region of interest" description="Disordered" evidence="27">
    <location>
        <begin position="334"/>
        <end position="354"/>
    </location>
</feature>
<protein>
    <recommendedName>
        <fullName evidence="22">Ubiquitin carboxyl-terminal hydrolase 8</fullName>
        <ecNumber evidence="7">3.4.19.12</ecNumber>
    </recommendedName>
    <alternativeName>
        <fullName evidence="24">Deubiquitinating enzyme 8</fullName>
    </alternativeName>
    <alternativeName>
        <fullName evidence="26">Ubiquitin isopeptidase Y</fullName>
    </alternativeName>
    <alternativeName>
        <fullName evidence="23">Ubiquitin thioesterase 8</fullName>
    </alternativeName>
    <alternativeName>
        <fullName evidence="25">Ubiquitin-specific-processing protease 8</fullName>
    </alternativeName>
</protein>
<reference evidence="31" key="2">
    <citation type="journal article" date="2007" name="PLoS Biol.">
        <title>Survey sequencing and comparative analysis of the elephant shark (Callorhinchus milii) genome.</title>
        <authorList>
            <person name="Venkatesh B."/>
            <person name="Kirkness E.F."/>
            <person name="Loh Y.H."/>
            <person name="Halpern A.L."/>
            <person name="Lee A.P."/>
            <person name="Johnson J."/>
            <person name="Dandona N."/>
            <person name="Viswanathan L.D."/>
            <person name="Tay A."/>
            <person name="Venter J.C."/>
            <person name="Strausberg R.L."/>
            <person name="Brenner S."/>
        </authorList>
    </citation>
    <scope>NUCLEOTIDE SEQUENCE [LARGE SCALE GENOMIC DNA]</scope>
</reference>
<feature type="domain" description="Rhodanese" evidence="28">
    <location>
        <begin position="190"/>
        <end position="312"/>
    </location>
</feature>
<dbReference type="GeneTree" id="ENSGT00940000157542"/>
<evidence type="ECO:0000256" key="26">
    <source>
        <dbReference type="ARBA" id="ARBA00082456"/>
    </source>
</evidence>
<dbReference type="CDD" id="cd02674">
    <property type="entry name" value="Peptidase_C19R"/>
    <property type="match status" value="1"/>
</dbReference>